<sequence>MIPYDTAAEAEAALGRAQSSAEAAWFRYSAGMPDCWLLWHNTLIILPLQTLAPLPWVLLERLAPSFAMQYKLQPKERRLSQQAAVGRYFRDRAGVFSLVVVSFQLLSYPVVKMAGILMGLPLPSAGEIAVQLLVYTLVEDYLSYWIHRLLHTDWGYKKIHHEMKAKLATSSNTEKGGNDGSSSAKLD</sequence>
<accession>A0A368RJ58</accession>
<feature type="transmembrane region" description="Helical" evidence="2">
    <location>
        <begin position="36"/>
        <end position="59"/>
    </location>
</feature>
<dbReference type="OrthoDB" id="1658724at2759"/>
<dbReference type="PANTHER" id="PTHR11863">
    <property type="entry name" value="STEROL DESATURASE"/>
    <property type="match status" value="1"/>
</dbReference>
<evidence type="ECO:0000313" key="3">
    <source>
        <dbReference type="EMBL" id="RCV29630.1"/>
    </source>
</evidence>
<name>A0A368RJ58_SETIT</name>
<reference evidence="3" key="1">
    <citation type="journal article" date="2012" name="Nat. Biotechnol.">
        <title>Reference genome sequence of the model plant Setaria.</title>
        <authorList>
            <person name="Bennetzen J.L."/>
            <person name="Schmutz J."/>
            <person name="Wang H."/>
            <person name="Percifield R."/>
            <person name="Hawkins J."/>
            <person name="Pontaroli A.C."/>
            <person name="Estep M."/>
            <person name="Feng L."/>
            <person name="Vaughn J.N."/>
            <person name="Grimwood J."/>
            <person name="Jenkins J."/>
            <person name="Barry K."/>
            <person name="Lindquist E."/>
            <person name="Hellsten U."/>
            <person name="Deshpande S."/>
            <person name="Wang X."/>
            <person name="Wu X."/>
            <person name="Mitros T."/>
            <person name="Triplett J."/>
            <person name="Yang X."/>
            <person name="Ye C.Y."/>
            <person name="Mauro-Herrera M."/>
            <person name="Wang L."/>
            <person name="Li P."/>
            <person name="Sharma M."/>
            <person name="Sharma R."/>
            <person name="Ronald P.C."/>
            <person name="Panaud O."/>
            <person name="Kellogg E.A."/>
            <person name="Brutnell T.P."/>
            <person name="Doust A.N."/>
            <person name="Tuskan G.A."/>
            <person name="Rokhsar D."/>
            <person name="Devos K.M."/>
        </authorList>
    </citation>
    <scope>NUCLEOTIDE SEQUENCE [LARGE SCALE GENOMIC DNA]</scope>
    <source>
        <strain evidence="3">Yugu1</strain>
    </source>
</reference>
<feature type="region of interest" description="Disordered" evidence="1">
    <location>
        <begin position="168"/>
        <end position="187"/>
    </location>
</feature>
<feature type="transmembrane region" description="Helical" evidence="2">
    <location>
        <begin position="93"/>
        <end position="110"/>
    </location>
</feature>
<keyword evidence="2" id="KW-1133">Transmembrane helix</keyword>
<keyword evidence="2" id="KW-0812">Transmembrane</keyword>
<protein>
    <submittedName>
        <fullName evidence="3">Uncharacterized protein</fullName>
    </submittedName>
</protein>
<evidence type="ECO:0000256" key="2">
    <source>
        <dbReference type="SAM" id="Phobius"/>
    </source>
</evidence>
<proteinExistence type="predicted"/>
<dbReference type="EMBL" id="CM003533">
    <property type="protein sequence ID" value="RCV29630.1"/>
    <property type="molecule type" value="Genomic_DNA"/>
</dbReference>
<reference evidence="3" key="2">
    <citation type="submission" date="2015-07" db="EMBL/GenBank/DDBJ databases">
        <authorList>
            <person name="Noorani M."/>
        </authorList>
    </citation>
    <scope>NUCLEOTIDE SEQUENCE</scope>
    <source>
        <strain evidence="3">Yugu1</strain>
    </source>
</reference>
<gene>
    <name evidence="3" type="ORF">SETIT_6G027700v2</name>
</gene>
<dbReference type="STRING" id="4555.A0A368RJ58"/>
<keyword evidence="2" id="KW-0472">Membrane</keyword>
<dbReference type="AlphaFoldDB" id="A0A368RJ58"/>
<organism evidence="3">
    <name type="scientific">Setaria italica</name>
    <name type="common">Foxtail millet</name>
    <name type="synonym">Panicum italicum</name>
    <dbReference type="NCBI Taxonomy" id="4555"/>
    <lineage>
        <taxon>Eukaryota</taxon>
        <taxon>Viridiplantae</taxon>
        <taxon>Streptophyta</taxon>
        <taxon>Embryophyta</taxon>
        <taxon>Tracheophyta</taxon>
        <taxon>Spermatophyta</taxon>
        <taxon>Magnoliopsida</taxon>
        <taxon>Liliopsida</taxon>
        <taxon>Poales</taxon>
        <taxon>Poaceae</taxon>
        <taxon>PACMAD clade</taxon>
        <taxon>Panicoideae</taxon>
        <taxon>Panicodae</taxon>
        <taxon>Paniceae</taxon>
        <taxon>Cenchrinae</taxon>
        <taxon>Setaria</taxon>
    </lineage>
</organism>
<evidence type="ECO:0000256" key="1">
    <source>
        <dbReference type="SAM" id="MobiDB-lite"/>
    </source>
</evidence>
<dbReference type="InterPro" id="IPR050307">
    <property type="entry name" value="Sterol_Desaturase_Related"/>
</dbReference>